<dbReference type="AlphaFoldDB" id="A0A2T0TDP7"/>
<organism evidence="1 2">
    <name type="scientific">Umezawaea tangerina</name>
    <dbReference type="NCBI Taxonomy" id="84725"/>
    <lineage>
        <taxon>Bacteria</taxon>
        <taxon>Bacillati</taxon>
        <taxon>Actinomycetota</taxon>
        <taxon>Actinomycetes</taxon>
        <taxon>Pseudonocardiales</taxon>
        <taxon>Pseudonocardiaceae</taxon>
        <taxon>Umezawaea</taxon>
    </lineage>
</organism>
<gene>
    <name evidence="1" type="ORF">CLV43_103541</name>
</gene>
<reference evidence="1 2" key="1">
    <citation type="submission" date="2018-03" db="EMBL/GenBank/DDBJ databases">
        <title>Genomic Encyclopedia of Archaeal and Bacterial Type Strains, Phase II (KMG-II): from individual species to whole genera.</title>
        <authorList>
            <person name="Goeker M."/>
        </authorList>
    </citation>
    <scope>NUCLEOTIDE SEQUENCE [LARGE SCALE GENOMIC DNA]</scope>
    <source>
        <strain evidence="1 2">DSM 44720</strain>
    </source>
</reference>
<dbReference type="PROSITE" id="PS51257">
    <property type="entry name" value="PROKAR_LIPOPROTEIN"/>
    <property type="match status" value="1"/>
</dbReference>
<comment type="caution">
    <text evidence="1">The sequence shown here is derived from an EMBL/GenBank/DDBJ whole genome shotgun (WGS) entry which is preliminary data.</text>
</comment>
<sequence length="223" mass="22210">MARVPRSVLSTAVAAVLVLVGCLVAAYLLRPAAPGSAGGPSTGDDALRCGSEACRAVVRADVGADSVELVVGGGVGRIRIGGPGGPNVVESTVVDSGAQVDGQSLECVSSKVSVCLVRGKSGDEVLGEVLVGRDGTWTRVQTRYLATGGYLGLHDVDGDAVADVVAVQLDCDQDVCGKVHAQVFSFTGGKEPLGCTAPVGTAEQLPGWPAVAPATADLSPCGA</sequence>
<accession>A0A2T0TDP7</accession>
<proteinExistence type="predicted"/>
<keyword evidence="2" id="KW-1185">Reference proteome</keyword>
<protein>
    <submittedName>
        <fullName evidence="1">Uncharacterized protein</fullName>
    </submittedName>
</protein>
<evidence type="ECO:0000313" key="1">
    <source>
        <dbReference type="EMBL" id="PRY43792.1"/>
    </source>
</evidence>
<name>A0A2T0TDP7_9PSEU</name>
<dbReference type="EMBL" id="PVTF01000003">
    <property type="protein sequence ID" value="PRY43792.1"/>
    <property type="molecule type" value="Genomic_DNA"/>
</dbReference>
<evidence type="ECO:0000313" key="2">
    <source>
        <dbReference type="Proteomes" id="UP000239494"/>
    </source>
</evidence>
<dbReference type="Proteomes" id="UP000239494">
    <property type="component" value="Unassembled WGS sequence"/>
</dbReference>
<dbReference type="RefSeq" id="WP_106187316.1">
    <property type="nucleotide sequence ID" value="NZ_PVTF01000003.1"/>
</dbReference>
<dbReference type="OrthoDB" id="3699175at2"/>